<keyword evidence="4" id="KW-0808">Transferase</keyword>
<feature type="domain" description="Aminotransferase class I/classII large" evidence="3">
    <location>
        <begin position="16"/>
        <end position="348"/>
    </location>
</feature>
<dbReference type="InterPro" id="IPR015422">
    <property type="entry name" value="PyrdxlP-dep_Trfase_small"/>
</dbReference>
<dbReference type="Gene3D" id="3.40.640.10">
    <property type="entry name" value="Type I PLP-dependent aspartate aminotransferase-like (Major domain)"/>
    <property type="match status" value="1"/>
</dbReference>
<organism evidence="4 5">
    <name type="scientific">Candidatus Fimimorpha faecalis</name>
    <dbReference type="NCBI Taxonomy" id="2840824"/>
    <lineage>
        <taxon>Bacteria</taxon>
        <taxon>Bacillati</taxon>
        <taxon>Bacillota</taxon>
        <taxon>Clostridia</taxon>
        <taxon>Eubacteriales</taxon>
        <taxon>Candidatus Fimimorpha</taxon>
    </lineage>
</organism>
<dbReference type="Pfam" id="PF00155">
    <property type="entry name" value="Aminotran_1_2"/>
    <property type="match status" value="1"/>
</dbReference>
<reference evidence="4" key="2">
    <citation type="journal article" date="2021" name="PeerJ">
        <title>Extensive microbial diversity within the chicken gut microbiome revealed by metagenomics and culture.</title>
        <authorList>
            <person name="Gilroy R."/>
            <person name="Ravi A."/>
            <person name="Getino M."/>
            <person name="Pursley I."/>
            <person name="Horton D.L."/>
            <person name="Alikhan N.F."/>
            <person name="Baker D."/>
            <person name="Gharbi K."/>
            <person name="Hall N."/>
            <person name="Watson M."/>
            <person name="Adriaenssens E.M."/>
            <person name="Foster-Nyarko E."/>
            <person name="Jarju S."/>
            <person name="Secka A."/>
            <person name="Antonio M."/>
            <person name="Oren A."/>
            <person name="Chaudhuri R.R."/>
            <person name="La Ragione R."/>
            <person name="Hildebrand F."/>
            <person name="Pallen M.J."/>
        </authorList>
    </citation>
    <scope>NUCLEOTIDE SEQUENCE</scope>
    <source>
        <strain evidence="4">ChiW13-3771</strain>
    </source>
</reference>
<accession>A0A9D1JD21</accession>
<dbReference type="AlphaFoldDB" id="A0A9D1JD21"/>
<dbReference type="Proteomes" id="UP000824201">
    <property type="component" value="Unassembled WGS sequence"/>
</dbReference>
<evidence type="ECO:0000313" key="4">
    <source>
        <dbReference type="EMBL" id="HIR88607.1"/>
    </source>
</evidence>
<dbReference type="InterPro" id="IPR004839">
    <property type="entry name" value="Aminotransferase_I/II_large"/>
</dbReference>
<gene>
    <name evidence="4" type="ORF">IAC96_06600</name>
</gene>
<dbReference type="PANTHER" id="PTHR42885:SF1">
    <property type="entry name" value="THREONINE-PHOSPHATE DECARBOXYLASE"/>
    <property type="match status" value="1"/>
</dbReference>
<sequence>MERFMHGGDRYKNTVKLDFSININPLGMPKQVKQAIYYGIAEMEYYPDPSCERLKRKIAKKRKVSEWNIILGNGACELIYAVIRAIAPSHVWIPIPSFTEYERALWNTNAKITWFPLKKEQDFCIGNELSQAILEAVNQPGKKQIPDLIVLCNPNNPNGKLIPHSIQKELMELCKKYGIYLLIDECFLELSGKLDRSAVANISENPYIFVLDAFTKTYAMPGIRLGVGYSSNRVLLETMQLQLPQWNVSGMAQIAGLKALEEEAYVKEAVALIKMERRWLMDELKQLNCHVFSSDANYVLFQSVKDWKQLLLNSQILIRDCQNYRGLTKGFYRVAVQTREKNQRLIEAMRKE</sequence>
<evidence type="ECO:0000256" key="1">
    <source>
        <dbReference type="ARBA" id="ARBA00001933"/>
    </source>
</evidence>
<dbReference type="InterPro" id="IPR015421">
    <property type="entry name" value="PyrdxlP-dep_Trfase_major"/>
</dbReference>
<name>A0A9D1JD21_9FIRM</name>
<protein>
    <submittedName>
        <fullName evidence="4">Aminotransferase class I/II-fold pyridoxal phosphate-dependent enzyme</fullName>
    </submittedName>
</protein>
<evidence type="ECO:0000259" key="3">
    <source>
        <dbReference type="Pfam" id="PF00155"/>
    </source>
</evidence>
<dbReference type="GO" id="GO:0030170">
    <property type="term" value="F:pyridoxal phosphate binding"/>
    <property type="evidence" value="ECO:0007669"/>
    <property type="project" value="InterPro"/>
</dbReference>
<dbReference type="PANTHER" id="PTHR42885">
    <property type="entry name" value="HISTIDINOL-PHOSPHATE AMINOTRANSFERASE-RELATED"/>
    <property type="match status" value="1"/>
</dbReference>
<proteinExistence type="predicted"/>
<dbReference type="InterPro" id="IPR015424">
    <property type="entry name" value="PyrdxlP-dep_Trfase"/>
</dbReference>
<dbReference type="SUPFAM" id="SSF53383">
    <property type="entry name" value="PLP-dependent transferases"/>
    <property type="match status" value="1"/>
</dbReference>
<evidence type="ECO:0000313" key="5">
    <source>
        <dbReference type="Proteomes" id="UP000824201"/>
    </source>
</evidence>
<dbReference type="GO" id="GO:0008483">
    <property type="term" value="F:transaminase activity"/>
    <property type="evidence" value="ECO:0007669"/>
    <property type="project" value="UniProtKB-KW"/>
</dbReference>
<keyword evidence="4" id="KW-0032">Aminotransferase</keyword>
<dbReference type="EMBL" id="DVHN01000072">
    <property type="protein sequence ID" value="HIR88607.1"/>
    <property type="molecule type" value="Genomic_DNA"/>
</dbReference>
<evidence type="ECO:0000256" key="2">
    <source>
        <dbReference type="ARBA" id="ARBA00022898"/>
    </source>
</evidence>
<keyword evidence="2" id="KW-0663">Pyridoxal phosphate</keyword>
<dbReference type="Gene3D" id="3.90.1150.10">
    <property type="entry name" value="Aspartate Aminotransferase, domain 1"/>
    <property type="match status" value="1"/>
</dbReference>
<dbReference type="CDD" id="cd00609">
    <property type="entry name" value="AAT_like"/>
    <property type="match status" value="1"/>
</dbReference>
<reference evidence="4" key="1">
    <citation type="submission" date="2020-10" db="EMBL/GenBank/DDBJ databases">
        <authorList>
            <person name="Gilroy R."/>
        </authorList>
    </citation>
    <scope>NUCLEOTIDE SEQUENCE</scope>
    <source>
        <strain evidence="4">ChiW13-3771</strain>
    </source>
</reference>
<comment type="caution">
    <text evidence="4">The sequence shown here is derived from an EMBL/GenBank/DDBJ whole genome shotgun (WGS) entry which is preliminary data.</text>
</comment>
<comment type="cofactor">
    <cofactor evidence="1">
        <name>pyridoxal 5'-phosphate</name>
        <dbReference type="ChEBI" id="CHEBI:597326"/>
    </cofactor>
</comment>